<dbReference type="OrthoDB" id="4117770at2759"/>
<feature type="compositionally biased region" description="Polar residues" evidence="1">
    <location>
        <begin position="260"/>
        <end position="289"/>
    </location>
</feature>
<accession>A0A0D2DZU8</accession>
<feature type="region of interest" description="Disordered" evidence="1">
    <location>
        <begin position="28"/>
        <end position="72"/>
    </location>
</feature>
<evidence type="ECO:0000313" key="2">
    <source>
        <dbReference type="EMBL" id="KIW41049.1"/>
    </source>
</evidence>
<evidence type="ECO:0000313" key="3">
    <source>
        <dbReference type="Proteomes" id="UP000053342"/>
    </source>
</evidence>
<dbReference type="Proteomes" id="UP000053342">
    <property type="component" value="Unassembled WGS sequence"/>
</dbReference>
<feature type="region of interest" description="Disordered" evidence="1">
    <location>
        <begin position="92"/>
        <end position="124"/>
    </location>
</feature>
<dbReference type="AlphaFoldDB" id="A0A0D2DZU8"/>
<feature type="compositionally biased region" description="Basic and acidic residues" evidence="1">
    <location>
        <begin position="92"/>
        <end position="102"/>
    </location>
</feature>
<dbReference type="GeneID" id="27358720"/>
<feature type="compositionally biased region" description="Polar residues" evidence="1">
    <location>
        <begin position="147"/>
        <end position="160"/>
    </location>
</feature>
<reference evidence="2 3" key="1">
    <citation type="submission" date="2015-01" db="EMBL/GenBank/DDBJ databases">
        <title>The Genome Sequence of Exophiala oligosperma CBS72588.</title>
        <authorList>
            <consortium name="The Broad Institute Genomics Platform"/>
            <person name="Cuomo C."/>
            <person name="de Hoog S."/>
            <person name="Gorbushina A."/>
            <person name="Stielow B."/>
            <person name="Teixiera M."/>
            <person name="Abouelleil A."/>
            <person name="Chapman S.B."/>
            <person name="Priest M."/>
            <person name="Young S.K."/>
            <person name="Wortman J."/>
            <person name="Nusbaum C."/>
            <person name="Birren B."/>
        </authorList>
    </citation>
    <scope>NUCLEOTIDE SEQUENCE [LARGE SCALE GENOMIC DNA]</scope>
    <source>
        <strain evidence="2 3">CBS 72588</strain>
    </source>
</reference>
<feature type="compositionally biased region" description="Basic and acidic residues" evidence="1">
    <location>
        <begin position="180"/>
        <end position="197"/>
    </location>
</feature>
<organism evidence="2 3">
    <name type="scientific">Exophiala oligosperma</name>
    <dbReference type="NCBI Taxonomy" id="215243"/>
    <lineage>
        <taxon>Eukaryota</taxon>
        <taxon>Fungi</taxon>
        <taxon>Dikarya</taxon>
        <taxon>Ascomycota</taxon>
        <taxon>Pezizomycotina</taxon>
        <taxon>Eurotiomycetes</taxon>
        <taxon>Chaetothyriomycetidae</taxon>
        <taxon>Chaetothyriales</taxon>
        <taxon>Herpotrichiellaceae</taxon>
        <taxon>Exophiala</taxon>
    </lineage>
</organism>
<feature type="compositionally biased region" description="Polar residues" evidence="1">
    <location>
        <begin position="378"/>
        <end position="406"/>
    </location>
</feature>
<proteinExistence type="predicted"/>
<feature type="compositionally biased region" description="Polar residues" evidence="1">
    <location>
        <begin position="433"/>
        <end position="447"/>
    </location>
</feature>
<keyword evidence="3" id="KW-1185">Reference proteome</keyword>
<name>A0A0D2DZU8_9EURO</name>
<feature type="compositionally biased region" description="Low complexity" evidence="1">
    <location>
        <begin position="244"/>
        <end position="253"/>
    </location>
</feature>
<dbReference type="HOGENOM" id="CLU_029459_0_0_1"/>
<gene>
    <name evidence="2" type="ORF">PV06_06646</name>
</gene>
<protein>
    <submittedName>
        <fullName evidence="2">Uncharacterized protein</fullName>
    </submittedName>
</protein>
<feature type="compositionally biased region" description="Basic and acidic residues" evidence="1">
    <location>
        <begin position="50"/>
        <end position="69"/>
    </location>
</feature>
<feature type="region of interest" description="Disordered" evidence="1">
    <location>
        <begin position="138"/>
        <end position="299"/>
    </location>
</feature>
<feature type="compositionally biased region" description="Low complexity" evidence="1">
    <location>
        <begin position="227"/>
        <end position="237"/>
    </location>
</feature>
<dbReference type="RefSeq" id="XP_016261265.1">
    <property type="nucleotide sequence ID" value="XM_016407785.1"/>
</dbReference>
<evidence type="ECO:0000256" key="1">
    <source>
        <dbReference type="SAM" id="MobiDB-lite"/>
    </source>
</evidence>
<dbReference type="EMBL" id="KN847337">
    <property type="protein sequence ID" value="KIW41049.1"/>
    <property type="molecule type" value="Genomic_DNA"/>
</dbReference>
<feature type="region of interest" description="Disordered" evidence="1">
    <location>
        <begin position="327"/>
        <end position="458"/>
    </location>
</feature>
<feature type="compositionally biased region" description="Basic and acidic residues" evidence="1">
    <location>
        <begin position="211"/>
        <end position="226"/>
    </location>
</feature>
<feature type="compositionally biased region" description="Polar residues" evidence="1">
    <location>
        <begin position="39"/>
        <end position="49"/>
    </location>
</feature>
<sequence>MTTTTSARMSSSQSQTFSKLSYTNASISEGHENLPSLPETDSCSLPTQKLTKDSNAELGGDRGSSEEHQQCQPRLTIRQLREQAQNKILEQHAKQVQQEKDSQPSSIARPVQQQQQKKKSSVFGGLFQKEPSQAALDQVKAQLKAQHGSTSATKVPNVSLEQMPKHVPKVNSKWDGIPDGVKKREKERKAREKEQDKFAGANSLPFYDSGYHSREGRDRDRRRLDSRSSSSTTGSFGRYEDRGSSSSRTNSTRAHYYAPSVNSSGDLASQQRSDLSRPTTLSFESNAASMGSEDDVPHSLSAAVDQEVSSAAPVSLHQILQSCTEDDCEDDDEVNLASSGPGVLGSHAAFKSNRDSIGPGFLAGEAEALVFPNKNENDQQSSTNYSSPRNGKVSNQAALKTSSSSSRHLHPPAQDKKKSPARGSMSISESSSRGTASPRTKLSSSFGLFSKEKEHRTK</sequence>
<dbReference type="VEuPathDB" id="FungiDB:PV06_06646"/>